<dbReference type="InterPro" id="IPR050223">
    <property type="entry name" value="D-isomer_2-hydroxyacid_DH"/>
</dbReference>
<dbReference type="Pfam" id="PF02826">
    <property type="entry name" value="2-Hacid_dh_C"/>
    <property type="match status" value="1"/>
</dbReference>
<dbReference type="EMBL" id="LKBG01000232">
    <property type="protein sequence ID" value="KQB34562.1"/>
    <property type="molecule type" value="Genomic_DNA"/>
</dbReference>
<dbReference type="PANTHER" id="PTHR10996:SF178">
    <property type="entry name" value="2-HYDROXYACID DEHYDROGENASE YGL185C-RELATED"/>
    <property type="match status" value="1"/>
</dbReference>
<dbReference type="InterPro" id="IPR029752">
    <property type="entry name" value="D-isomer_DH_CS1"/>
</dbReference>
<dbReference type="SUPFAM" id="SSF51735">
    <property type="entry name" value="NAD(P)-binding Rossmann-fold domains"/>
    <property type="match status" value="1"/>
</dbReference>
<dbReference type="InterPro" id="IPR036291">
    <property type="entry name" value="NAD(P)-bd_dom_sf"/>
</dbReference>
<reference evidence="4 5" key="1">
    <citation type="submission" date="2015-09" db="EMBL/GenBank/DDBJ databases">
        <title>Heavy metals and arsenic resistance mechanisms in polyextremophilic archaea of the family Ferroplasmaceae.</title>
        <authorList>
            <person name="Bulaev A.G."/>
            <person name="Kanygina A.V."/>
        </authorList>
    </citation>
    <scope>NUCLEOTIDE SEQUENCE [LARGE SCALE GENOMIC DNA]</scope>
    <source>
        <strain evidence="4 5">VT</strain>
    </source>
</reference>
<dbReference type="AlphaFoldDB" id="A0A0Q0WGI6"/>
<dbReference type="InterPro" id="IPR006140">
    <property type="entry name" value="D-isomer_DH_NAD-bd"/>
</dbReference>
<comment type="caution">
    <text evidence="4">The sequence shown here is derived from an EMBL/GenBank/DDBJ whole genome shotgun (WGS) entry which is preliminary data.</text>
</comment>
<gene>
    <name evidence="4" type="ORF">AOG54_04445</name>
</gene>
<evidence type="ECO:0000313" key="4">
    <source>
        <dbReference type="EMBL" id="KQB34562.1"/>
    </source>
</evidence>
<keyword evidence="1" id="KW-0560">Oxidoreductase</keyword>
<keyword evidence="2" id="KW-0520">NAD</keyword>
<dbReference type="PROSITE" id="PS00065">
    <property type="entry name" value="D_2_HYDROXYACID_DH_1"/>
    <property type="match status" value="1"/>
</dbReference>
<evidence type="ECO:0000313" key="5">
    <source>
        <dbReference type="Proteomes" id="UP000050320"/>
    </source>
</evidence>
<dbReference type="GO" id="GO:0030267">
    <property type="term" value="F:glyoxylate reductase (NADPH) activity"/>
    <property type="evidence" value="ECO:0007669"/>
    <property type="project" value="TreeGrafter"/>
</dbReference>
<dbReference type="GO" id="GO:0005829">
    <property type="term" value="C:cytosol"/>
    <property type="evidence" value="ECO:0007669"/>
    <property type="project" value="TreeGrafter"/>
</dbReference>
<accession>A0A0Q0WGI6</accession>
<protein>
    <recommendedName>
        <fullName evidence="3">D-isomer specific 2-hydroxyacid dehydrogenase NAD-binding domain-containing protein</fullName>
    </recommendedName>
</protein>
<feature type="domain" description="D-isomer specific 2-hydroxyacid dehydrogenase NAD-binding" evidence="3">
    <location>
        <begin position="122"/>
        <end position="289"/>
    </location>
</feature>
<keyword evidence="5" id="KW-1185">Reference proteome</keyword>
<dbReference type="Gene3D" id="3.40.50.720">
    <property type="entry name" value="NAD(P)-binding Rossmann-like Domain"/>
    <property type="match status" value="2"/>
</dbReference>
<dbReference type="PANTHER" id="PTHR10996">
    <property type="entry name" value="2-HYDROXYACID DEHYDROGENASE-RELATED"/>
    <property type="match status" value="1"/>
</dbReference>
<sequence length="324" mass="36489">MFSCFNHKNPKYFPASKTFKTIINYAIMKISVQVNTPILGNSIKEKMNEICRKITGCETVSGYSDDADIVLFIGQPKPSKKTVFMQSVSAGVNHVDFSLIPENIKIASNADAWSVPVSEHVMALLLAFTRKICQSNTELHNGIYKRLDDKSYIVLNGKTLGILGYGGIGRHVAGLANAFGMKIIAYTRTYKPDDISEFKMPDELMKLSDFVLISLPLNKYTRNFVDKSLLSKFNGYAIINVGRAEIVNHSDMIDFLNNSSAYYLTDVWWDEPKINEKIPDNVIITPHIGGMSDNIEQQFIYACKNIKNFLNGSPKNIVRRDDYI</sequence>
<evidence type="ECO:0000256" key="1">
    <source>
        <dbReference type="ARBA" id="ARBA00023002"/>
    </source>
</evidence>
<dbReference type="Proteomes" id="UP000050320">
    <property type="component" value="Unassembled WGS sequence"/>
</dbReference>
<dbReference type="GO" id="GO:0051287">
    <property type="term" value="F:NAD binding"/>
    <property type="evidence" value="ECO:0007669"/>
    <property type="project" value="InterPro"/>
</dbReference>
<evidence type="ECO:0000256" key="2">
    <source>
        <dbReference type="ARBA" id="ARBA00023027"/>
    </source>
</evidence>
<dbReference type="NCBIfam" id="NF005027">
    <property type="entry name" value="PRK06436.1"/>
    <property type="match status" value="1"/>
</dbReference>
<dbReference type="GO" id="GO:0016618">
    <property type="term" value="F:hydroxypyruvate reductase [NAD(P)H] activity"/>
    <property type="evidence" value="ECO:0007669"/>
    <property type="project" value="TreeGrafter"/>
</dbReference>
<proteinExistence type="predicted"/>
<name>A0A0Q0WGI6_9ARCH</name>
<dbReference type="SUPFAM" id="SSF52283">
    <property type="entry name" value="Formate/glycerate dehydrogenase catalytic domain-like"/>
    <property type="match status" value="1"/>
</dbReference>
<organism evidence="4 5">
    <name type="scientific">Acidiplasma aeolicum</name>
    <dbReference type="NCBI Taxonomy" id="507754"/>
    <lineage>
        <taxon>Archaea</taxon>
        <taxon>Methanobacteriati</taxon>
        <taxon>Thermoplasmatota</taxon>
        <taxon>Thermoplasmata</taxon>
        <taxon>Thermoplasmatales</taxon>
        <taxon>Ferroplasmaceae</taxon>
        <taxon>Acidiplasma</taxon>
    </lineage>
</organism>
<evidence type="ECO:0000259" key="3">
    <source>
        <dbReference type="Pfam" id="PF02826"/>
    </source>
</evidence>